<proteinExistence type="predicted"/>
<reference evidence="1" key="1">
    <citation type="journal article" date="2020" name="Nature">
        <title>Giant virus diversity and host interactions through global metagenomics.</title>
        <authorList>
            <person name="Schulz F."/>
            <person name="Roux S."/>
            <person name="Paez-Espino D."/>
            <person name="Jungbluth S."/>
            <person name="Walsh D.A."/>
            <person name="Denef V.J."/>
            <person name="McMahon K.D."/>
            <person name="Konstantinidis K.T."/>
            <person name="Eloe-Fadrosh E.A."/>
            <person name="Kyrpides N.C."/>
            <person name="Woyke T."/>
        </authorList>
    </citation>
    <scope>NUCLEOTIDE SEQUENCE</scope>
    <source>
        <strain evidence="1">GVMAG-M-3300020565-3</strain>
    </source>
</reference>
<dbReference type="EMBL" id="MN739392">
    <property type="protein sequence ID" value="QHT02332.1"/>
    <property type="molecule type" value="Genomic_DNA"/>
</dbReference>
<protein>
    <submittedName>
        <fullName evidence="1">Uncharacterized protein</fullName>
    </submittedName>
</protein>
<sequence length="35" mass="4238">MVCIFIYMLKIYLYICQFIKKNNSPPLRRFALLSP</sequence>
<organism evidence="1">
    <name type="scientific">viral metagenome</name>
    <dbReference type="NCBI Taxonomy" id="1070528"/>
    <lineage>
        <taxon>unclassified sequences</taxon>
        <taxon>metagenomes</taxon>
        <taxon>organismal metagenomes</taxon>
    </lineage>
</organism>
<name>A0A6C0CDV9_9ZZZZ</name>
<accession>A0A6C0CDV9</accession>
<dbReference type="AlphaFoldDB" id="A0A6C0CDV9"/>
<evidence type="ECO:0000313" key="1">
    <source>
        <dbReference type="EMBL" id="QHT02332.1"/>
    </source>
</evidence>